<dbReference type="PANTHER" id="PTHR43046">
    <property type="entry name" value="GDP-MANNOSE MANNOSYL HYDROLASE"/>
    <property type="match status" value="1"/>
</dbReference>
<keyword evidence="2" id="KW-0378">Hydrolase</keyword>
<feature type="domain" description="Nudix hydrolase" evidence="3">
    <location>
        <begin position="7"/>
        <end position="136"/>
    </location>
</feature>
<evidence type="ECO:0000256" key="1">
    <source>
        <dbReference type="ARBA" id="ARBA00001946"/>
    </source>
</evidence>
<dbReference type="Gene3D" id="3.90.79.10">
    <property type="entry name" value="Nucleoside Triphosphate Pyrophosphohydrolase"/>
    <property type="match status" value="1"/>
</dbReference>
<dbReference type="RefSeq" id="WP_261766295.1">
    <property type="nucleotide sequence ID" value="NZ_BAMV01000011.1"/>
</dbReference>
<organism evidence="4 5">
    <name type="scientific">Acetobacter cibinongensis</name>
    <dbReference type="NCBI Taxonomy" id="146475"/>
    <lineage>
        <taxon>Bacteria</taxon>
        <taxon>Pseudomonadati</taxon>
        <taxon>Pseudomonadota</taxon>
        <taxon>Alphaproteobacteria</taxon>
        <taxon>Acetobacterales</taxon>
        <taxon>Acetobacteraceae</taxon>
        <taxon>Acetobacter</taxon>
    </lineage>
</organism>
<dbReference type="Pfam" id="PF00293">
    <property type="entry name" value="NUDIX"/>
    <property type="match status" value="1"/>
</dbReference>
<dbReference type="Proteomes" id="UP000196086">
    <property type="component" value="Unassembled WGS sequence"/>
</dbReference>
<dbReference type="InterPro" id="IPR015797">
    <property type="entry name" value="NUDIX_hydrolase-like_dom_sf"/>
</dbReference>
<evidence type="ECO:0000256" key="2">
    <source>
        <dbReference type="ARBA" id="ARBA00022801"/>
    </source>
</evidence>
<reference evidence="4 5" key="1">
    <citation type="submission" date="2014-06" db="EMBL/GenBank/DDBJ databases">
        <authorList>
            <person name="Ju J."/>
            <person name="Zhang J."/>
        </authorList>
    </citation>
    <scope>NUCLEOTIDE SEQUENCE [LARGE SCALE GENOMIC DNA]</scope>
    <source>
        <strain evidence="4 5">DsW_47</strain>
    </source>
</reference>
<evidence type="ECO:0000259" key="3">
    <source>
        <dbReference type="PROSITE" id="PS51462"/>
    </source>
</evidence>
<comment type="caution">
    <text evidence="4">The sequence shown here is derived from an EMBL/GenBank/DDBJ whole genome shotgun (WGS) entry which is preliminary data.</text>
</comment>
<dbReference type="SUPFAM" id="SSF55811">
    <property type="entry name" value="Nudix"/>
    <property type="match status" value="1"/>
</dbReference>
<gene>
    <name evidence="4" type="ORF">HK14_13530</name>
</gene>
<name>A0A1Z5YXQ3_9PROT</name>
<dbReference type="InterPro" id="IPR020476">
    <property type="entry name" value="Nudix_hydrolase"/>
</dbReference>
<dbReference type="InterPro" id="IPR000086">
    <property type="entry name" value="NUDIX_hydrolase_dom"/>
</dbReference>
<proteinExistence type="predicted"/>
<evidence type="ECO:0000313" key="5">
    <source>
        <dbReference type="Proteomes" id="UP000196086"/>
    </source>
</evidence>
<sequence length="137" mass="14892">MTLQNHQPRVGCGAVILRAGKMLLVKRKRSPEAGYWGLPGGKVDPYETVPQAVAREIAEEVALTITPVRLLCVVDQIDQEQALHWVAPVYLVEDCEGEPVVQEPEALAAAAWFALDALPTPLTEATKQALQALANEK</sequence>
<dbReference type="GO" id="GO:0016787">
    <property type="term" value="F:hydrolase activity"/>
    <property type="evidence" value="ECO:0007669"/>
    <property type="project" value="UniProtKB-KW"/>
</dbReference>
<dbReference type="PRINTS" id="PR00502">
    <property type="entry name" value="NUDIXFAMILY"/>
</dbReference>
<dbReference type="PANTHER" id="PTHR43046:SF14">
    <property type="entry name" value="MUTT_NUDIX FAMILY PROTEIN"/>
    <property type="match status" value="1"/>
</dbReference>
<dbReference type="AlphaFoldDB" id="A0A1Z5YXQ3"/>
<dbReference type="PROSITE" id="PS51462">
    <property type="entry name" value="NUDIX"/>
    <property type="match status" value="1"/>
</dbReference>
<protein>
    <submittedName>
        <fullName evidence="4">ADP-ribose pyrophosphatase</fullName>
    </submittedName>
</protein>
<evidence type="ECO:0000313" key="4">
    <source>
        <dbReference type="EMBL" id="OUJ04122.1"/>
    </source>
</evidence>
<dbReference type="EMBL" id="JOMQ01000007">
    <property type="protein sequence ID" value="OUJ04122.1"/>
    <property type="molecule type" value="Genomic_DNA"/>
</dbReference>
<comment type="cofactor">
    <cofactor evidence="1">
        <name>Mg(2+)</name>
        <dbReference type="ChEBI" id="CHEBI:18420"/>
    </cofactor>
</comment>
<accession>A0A1Z5YXQ3</accession>